<evidence type="ECO:0000313" key="3">
    <source>
        <dbReference type="EMBL" id="KAB1223998.1"/>
    </source>
</evidence>
<dbReference type="Proteomes" id="UP000516437">
    <property type="component" value="Chromosome 2"/>
</dbReference>
<organism evidence="3 4">
    <name type="scientific">Morella rubra</name>
    <name type="common">Chinese bayberry</name>
    <dbReference type="NCBI Taxonomy" id="262757"/>
    <lineage>
        <taxon>Eukaryota</taxon>
        <taxon>Viridiplantae</taxon>
        <taxon>Streptophyta</taxon>
        <taxon>Embryophyta</taxon>
        <taxon>Tracheophyta</taxon>
        <taxon>Spermatophyta</taxon>
        <taxon>Magnoliopsida</taxon>
        <taxon>eudicotyledons</taxon>
        <taxon>Gunneridae</taxon>
        <taxon>Pentapetalae</taxon>
        <taxon>rosids</taxon>
        <taxon>fabids</taxon>
        <taxon>Fagales</taxon>
        <taxon>Myricaceae</taxon>
        <taxon>Morella</taxon>
    </lineage>
</organism>
<gene>
    <name evidence="3" type="ORF">CJ030_MR2G007954</name>
</gene>
<dbReference type="OrthoDB" id="689350at2759"/>
<dbReference type="CDD" id="cd00371">
    <property type="entry name" value="HMA"/>
    <property type="match status" value="1"/>
</dbReference>
<dbReference type="InterPro" id="IPR036163">
    <property type="entry name" value="HMA_dom_sf"/>
</dbReference>
<evidence type="ECO:0000256" key="1">
    <source>
        <dbReference type="SAM" id="MobiDB-lite"/>
    </source>
</evidence>
<dbReference type="PANTHER" id="PTHR46119">
    <property type="entry name" value="OS08G0405700 PROTEIN"/>
    <property type="match status" value="1"/>
</dbReference>
<feature type="compositionally biased region" description="Low complexity" evidence="1">
    <location>
        <begin position="185"/>
        <end position="195"/>
    </location>
</feature>
<dbReference type="InterPro" id="IPR044526">
    <property type="entry name" value="NAKR1-3"/>
</dbReference>
<dbReference type="SUPFAM" id="SSF55008">
    <property type="entry name" value="HMA, heavy metal-associated domain"/>
    <property type="match status" value="1"/>
</dbReference>
<feature type="region of interest" description="Disordered" evidence="1">
    <location>
        <begin position="167"/>
        <end position="195"/>
    </location>
</feature>
<accession>A0A6A1WJX7</accession>
<dbReference type="InterPro" id="IPR006121">
    <property type="entry name" value="HMA_dom"/>
</dbReference>
<dbReference type="PANTHER" id="PTHR46119:SF15">
    <property type="entry name" value="PROTEIN SODIUM POTASSIUM ROOT DEFECTIVE 2"/>
    <property type="match status" value="1"/>
</dbReference>
<feature type="compositionally biased region" description="Basic and acidic residues" evidence="1">
    <location>
        <begin position="167"/>
        <end position="178"/>
    </location>
</feature>
<dbReference type="PROSITE" id="PS50846">
    <property type="entry name" value="HMA_2"/>
    <property type="match status" value="1"/>
</dbReference>
<name>A0A6A1WJX7_9ROSI</name>
<reference evidence="3 4" key="1">
    <citation type="journal article" date="2019" name="Plant Biotechnol. J.">
        <title>The red bayberry genome and genetic basis of sex determination.</title>
        <authorList>
            <person name="Jia H.M."/>
            <person name="Jia H.J."/>
            <person name="Cai Q.L."/>
            <person name="Wang Y."/>
            <person name="Zhao H.B."/>
            <person name="Yang W.F."/>
            <person name="Wang G.Y."/>
            <person name="Li Y.H."/>
            <person name="Zhan D.L."/>
            <person name="Shen Y.T."/>
            <person name="Niu Q.F."/>
            <person name="Chang L."/>
            <person name="Qiu J."/>
            <person name="Zhao L."/>
            <person name="Xie H.B."/>
            <person name="Fu W.Y."/>
            <person name="Jin J."/>
            <person name="Li X.W."/>
            <person name="Jiao Y."/>
            <person name="Zhou C.C."/>
            <person name="Tu T."/>
            <person name="Chai C.Y."/>
            <person name="Gao J.L."/>
            <person name="Fan L.J."/>
            <person name="van de Weg E."/>
            <person name="Wang J.Y."/>
            <person name="Gao Z.S."/>
        </authorList>
    </citation>
    <scope>NUCLEOTIDE SEQUENCE [LARGE SCALE GENOMIC DNA]</scope>
    <source>
        <tissue evidence="3">Leaves</tissue>
    </source>
</reference>
<dbReference type="GO" id="GO:0046872">
    <property type="term" value="F:metal ion binding"/>
    <property type="evidence" value="ECO:0007669"/>
    <property type="project" value="InterPro"/>
</dbReference>
<dbReference type="Pfam" id="PF00403">
    <property type="entry name" value="HMA"/>
    <property type="match status" value="1"/>
</dbReference>
<comment type="caution">
    <text evidence="3">The sequence shown here is derived from an EMBL/GenBank/DDBJ whole genome shotgun (WGS) entry which is preliminary data.</text>
</comment>
<protein>
    <submittedName>
        <fullName evidence="3">Copper transport protein ATX1</fullName>
    </submittedName>
</protein>
<proteinExistence type="predicted"/>
<feature type="region of interest" description="Disordered" evidence="1">
    <location>
        <begin position="51"/>
        <end position="122"/>
    </location>
</feature>
<keyword evidence="4" id="KW-1185">Reference proteome</keyword>
<feature type="domain" description="HMA" evidence="2">
    <location>
        <begin position="196"/>
        <end position="262"/>
    </location>
</feature>
<dbReference type="EMBL" id="RXIC02000020">
    <property type="protein sequence ID" value="KAB1223998.1"/>
    <property type="molecule type" value="Genomic_DNA"/>
</dbReference>
<sequence>MKGIDIFCASQASTAICMSMEQASCSSSSAIQLGGRAIDRHNPIIRDARRSARALSAPCSAEPPINPKPYHQLQRTKKSSSSKPSDPNKKSSTKSSDQKKKSVARPTDLIINKHSSQPTDVIKKNWSKQVELITPPGSSRYLLSDTAYFDGLSDYDKFLELVPAEEKKKPEAVNKKESTTASKPSSSSSSNSSSSDQVVVLRVSLHCKGCEGKVRKHLSRMEGVTSFNIDFAAKKVTIIGDVTPLGVLASVSKVKSAQFWPSAISSTSVSAAGSKNAEIKK</sequence>
<dbReference type="Gene3D" id="3.30.70.100">
    <property type="match status" value="1"/>
</dbReference>
<evidence type="ECO:0000313" key="4">
    <source>
        <dbReference type="Proteomes" id="UP000516437"/>
    </source>
</evidence>
<dbReference type="AlphaFoldDB" id="A0A6A1WJX7"/>
<evidence type="ECO:0000259" key="2">
    <source>
        <dbReference type="PROSITE" id="PS50846"/>
    </source>
</evidence>